<keyword evidence="3" id="KW-1185">Reference proteome</keyword>
<keyword evidence="2" id="KW-0378">Hydrolase</keyword>
<evidence type="ECO:0000313" key="3">
    <source>
        <dbReference type="Proteomes" id="UP000326336"/>
    </source>
</evidence>
<dbReference type="SUPFAM" id="SSF142433">
    <property type="entry name" value="CinA-like"/>
    <property type="match status" value="1"/>
</dbReference>
<dbReference type="Pfam" id="PF02464">
    <property type="entry name" value="CinA"/>
    <property type="match status" value="1"/>
</dbReference>
<accession>A0A5N5RL86</accession>
<dbReference type="GO" id="GO:0016787">
    <property type="term" value="F:hydrolase activity"/>
    <property type="evidence" value="ECO:0007669"/>
    <property type="project" value="UniProtKB-KW"/>
</dbReference>
<dbReference type="InterPro" id="IPR036653">
    <property type="entry name" value="CinA-like_C"/>
</dbReference>
<evidence type="ECO:0000259" key="1">
    <source>
        <dbReference type="Pfam" id="PF02464"/>
    </source>
</evidence>
<proteinExistence type="predicted"/>
<dbReference type="Gene3D" id="3.90.950.20">
    <property type="entry name" value="CinA-like"/>
    <property type="match status" value="1"/>
</dbReference>
<dbReference type="OrthoDB" id="1253990at2"/>
<dbReference type="InterPro" id="IPR008136">
    <property type="entry name" value="CinA_C"/>
</dbReference>
<feature type="domain" description="CinA C-terminal" evidence="1">
    <location>
        <begin position="38"/>
        <end position="200"/>
    </location>
</feature>
<dbReference type="AlphaFoldDB" id="A0A5N5RL86"/>
<sequence length="217" mass="22842">MAACLPGAAVASGGSPSDAEYGYAEDSDLAALEDRCDRLAACILARLERRGIRLAAAESLTGGLLADAFVRIPGASKVFLGSAVTYDIAAKASILGVDRGLLDTEGAVHPLVAGQMADGAARLYHQPRYDAVIGLSTTGVAGPGPDGDKPAGLVYVGFHLPGPLNADGRERTQTRELRLRGSRERIRRQVVERVLMTLCEFTAFLQEDSGINTRTDC</sequence>
<gene>
    <name evidence="2" type="ORF">EHS19_03630</name>
</gene>
<reference evidence="2 3" key="1">
    <citation type="journal article" date="2019" name="Int. J. Syst. Evol. Microbiol.">
        <title>Bifidobacterium jacchi sp. nov., isolated from the faeces of a baby common marmoset (Callithrix jacchus).</title>
        <authorList>
            <person name="Modesto M."/>
            <person name="Watanabe K."/>
            <person name="Arita M."/>
            <person name="Satti M."/>
            <person name="Oki K."/>
            <person name="Sciavilla P."/>
            <person name="Patavino C."/>
            <person name="Camma C."/>
            <person name="Michelini S."/>
            <person name="Sgorbati B."/>
            <person name="Mattarelli P."/>
        </authorList>
    </citation>
    <scope>NUCLEOTIDE SEQUENCE [LARGE SCALE GENOMIC DNA]</scope>
    <source>
        <strain evidence="2 3">MRM 9.3</strain>
    </source>
</reference>
<protein>
    <submittedName>
        <fullName evidence="2">Nicotinamide-nucleotide amidohydrolase family protein</fullName>
    </submittedName>
</protein>
<dbReference type="EMBL" id="RQSP01000008">
    <property type="protein sequence ID" value="KAB5607729.1"/>
    <property type="molecule type" value="Genomic_DNA"/>
</dbReference>
<name>A0A5N5RL86_9BIFI</name>
<organism evidence="2 3">
    <name type="scientific">Bifidobacterium jacchi</name>
    <dbReference type="NCBI Taxonomy" id="2490545"/>
    <lineage>
        <taxon>Bacteria</taxon>
        <taxon>Bacillati</taxon>
        <taxon>Actinomycetota</taxon>
        <taxon>Actinomycetes</taxon>
        <taxon>Bifidobacteriales</taxon>
        <taxon>Bifidobacteriaceae</taxon>
        <taxon>Bifidobacterium</taxon>
    </lineage>
</organism>
<dbReference type="Proteomes" id="UP000326336">
    <property type="component" value="Unassembled WGS sequence"/>
</dbReference>
<evidence type="ECO:0000313" key="2">
    <source>
        <dbReference type="EMBL" id="KAB5607729.1"/>
    </source>
</evidence>
<dbReference type="RefSeq" id="WP_151916428.1">
    <property type="nucleotide sequence ID" value="NZ_RQSP01000008.1"/>
</dbReference>
<comment type="caution">
    <text evidence="2">The sequence shown here is derived from an EMBL/GenBank/DDBJ whole genome shotgun (WGS) entry which is preliminary data.</text>
</comment>
<dbReference type="NCBIfam" id="TIGR00199">
    <property type="entry name" value="PncC_domain"/>
    <property type="match status" value="1"/>
</dbReference>